<comment type="caution">
    <text evidence="7">The sequence shown here is derived from an EMBL/GenBank/DDBJ whole genome shotgun (WGS) entry which is preliminary data.</text>
</comment>
<evidence type="ECO:0000256" key="2">
    <source>
        <dbReference type="ARBA" id="ARBA00022692"/>
    </source>
</evidence>
<dbReference type="GO" id="GO:0022857">
    <property type="term" value="F:transmembrane transporter activity"/>
    <property type="evidence" value="ECO:0007669"/>
    <property type="project" value="InterPro"/>
</dbReference>
<dbReference type="Pfam" id="PF07690">
    <property type="entry name" value="MFS_1"/>
    <property type="match status" value="1"/>
</dbReference>
<gene>
    <name evidence="7" type="ORF">WQQ_07440</name>
</gene>
<dbReference type="PANTHER" id="PTHR23501:SF1">
    <property type="entry name" value="TRANSPORT PROTEIN HSRA-RELATED"/>
    <property type="match status" value="1"/>
</dbReference>
<feature type="transmembrane region" description="Helical" evidence="5">
    <location>
        <begin position="73"/>
        <end position="91"/>
    </location>
</feature>
<feature type="transmembrane region" description="Helical" evidence="5">
    <location>
        <begin position="122"/>
        <end position="141"/>
    </location>
</feature>
<dbReference type="Gene3D" id="1.20.1720.10">
    <property type="entry name" value="Multidrug resistance protein D"/>
    <property type="match status" value="1"/>
</dbReference>
<feature type="transmembrane region" description="Helical" evidence="5">
    <location>
        <begin position="256"/>
        <end position="277"/>
    </location>
</feature>
<evidence type="ECO:0000256" key="4">
    <source>
        <dbReference type="ARBA" id="ARBA00023136"/>
    </source>
</evidence>
<feature type="domain" description="Major facilitator superfamily (MFS) profile" evidence="6">
    <location>
        <begin position="3"/>
        <end position="449"/>
    </location>
</feature>
<feature type="transmembrane region" description="Helical" evidence="5">
    <location>
        <begin position="153"/>
        <end position="174"/>
    </location>
</feature>
<keyword evidence="2 5" id="KW-0812">Transmembrane</keyword>
<comment type="subcellular location">
    <subcellularLocation>
        <location evidence="1">Membrane</location>
        <topology evidence="1">Multi-pass membrane protein</topology>
    </subcellularLocation>
</comment>
<evidence type="ECO:0000259" key="6">
    <source>
        <dbReference type="PROSITE" id="PS50850"/>
    </source>
</evidence>
<keyword evidence="3 5" id="KW-1133">Transmembrane helix</keyword>
<dbReference type="SUPFAM" id="SSF103473">
    <property type="entry name" value="MFS general substrate transporter"/>
    <property type="match status" value="1"/>
</dbReference>
<dbReference type="AlphaFoldDB" id="I7ZFY1"/>
<dbReference type="InterPro" id="IPR036259">
    <property type="entry name" value="MFS_trans_sf"/>
</dbReference>
<feature type="transmembrane region" description="Helical" evidence="5">
    <location>
        <begin position="347"/>
        <end position="372"/>
    </location>
</feature>
<dbReference type="PANTHER" id="PTHR23501">
    <property type="entry name" value="MAJOR FACILITATOR SUPERFAMILY"/>
    <property type="match status" value="1"/>
</dbReference>
<accession>I7ZFY1</accession>
<dbReference type="PROSITE" id="PS50850">
    <property type="entry name" value="MFS"/>
    <property type="match status" value="1"/>
</dbReference>
<evidence type="ECO:0000256" key="5">
    <source>
        <dbReference type="SAM" id="Phobius"/>
    </source>
</evidence>
<evidence type="ECO:0000256" key="3">
    <source>
        <dbReference type="ARBA" id="ARBA00022989"/>
    </source>
</evidence>
<dbReference type="InterPro" id="IPR011701">
    <property type="entry name" value="MFS"/>
</dbReference>
<dbReference type="PATRIC" id="fig|1172194.4.peg.711"/>
<evidence type="ECO:0000313" key="7">
    <source>
        <dbReference type="EMBL" id="EIT70607.1"/>
    </source>
</evidence>
<feature type="transmembrane region" description="Helical" evidence="5">
    <location>
        <begin position="393"/>
        <end position="411"/>
    </location>
</feature>
<organism evidence="7 8">
    <name type="scientific">Hydrocarboniphaga effusa AP103</name>
    <dbReference type="NCBI Taxonomy" id="1172194"/>
    <lineage>
        <taxon>Bacteria</taxon>
        <taxon>Pseudomonadati</taxon>
        <taxon>Pseudomonadota</taxon>
        <taxon>Gammaproteobacteria</taxon>
        <taxon>Nevskiales</taxon>
        <taxon>Nevskiaceae</taxon>
        <taxon>Hydrocarboniphaga</taxon>
    </lineage>
</organism>
<sequence length="469" mass="50147">MLVPLIVACALFMENLDSTIIATALPAIARSMNEDPLHLSMAVTSYLLSLAIFIPLSGWMADRYGARRVFRNAILIFVLGSIGCAASQSIGQLISARMLQGLGGAMMVPVGRLVLLREVDKANLVGAMSYLTIPALMAPILGPPLGGLIVTFASWRLIFLINVPIGALGWWLVSRYIREVREEHQPPLDLAGWMILGAGLAGVIFGFENLGKHVLSPGVAPAILLGGIALLVLYAWHAKHEHSPILKLSLMRVATFRVSVTGGSLFRIGVGAFSVLLPMMLQLGFGLSALQSGSITFASAVGGLLMKTIAQRLTRRFGFRDLLIRNTLICGCALVLCGWLRPSLPYALMIGFLVLTGFFRSLQFTCVNAMAFADIDEDDMSQATSFSSTAQQLALSIGVGIGVQVLNISMALRRDTALDDLDFTIAFLVMGLISLSSLLSFRRLAPNAGSSVSGHRLALANESPPTAAH</sequence>
<name>I7ZFY1_9GAMM</name>
<keyword evidence="4 5" id="KW-0472">Membrane</keyword>
<dbReference type="STRING" id="1172194.WQQ_07440"/>
<dbReference type="EMBL" id="AKGD01000001">
    <property type="protein sequence ID" value="EIT70607.1"/>
    <property type="molecule type" value="Genomic_DNA"/>
</dbReference>
<feature type="transmembrane region" description="Helical" evidence="5">
    <location>
        <begin position="289"/>
        <end position="310"/>
    </location>
</feature>
<keyword evidence="8" id="KW-1185">Reference proteome</keyword>
<protein>
    <submittedName>
        <fullName evidence="7">Major facilitator transporter</fullName>
    </submittedName>
</protein>
<dbReference type="Proteomes" id="UP000003704">
    <property type="component" value="Unassembled WGS sequence"/>
</dbReference>
<evidence type="ECO:0000256" key="1">
    <source>
        <dbReference type="ARBA" id="ARBA00004141"/>
    </source>
</evidence>
<feature type="transmembrane region" description="Helical" evidence="5">
    <location>
        <begin position="322"/>
        <end position="341"/>
    </location>
</feature>
<feature type="transmembrane region" description="Helical" evidence="5">
    <location>
        <begin position="423"/>
        <end position="441"/>
    </location>
</feature>
<reference evidence="7 8" key="1">
    <citation type="journal article" date="2012" name="J. Bacteriol.">
        <title>Genome Sequence of n-Alkane-Degrading Hydrocarboniphaga effusa Strain AP103T (ATCC BAA-332T).</title>
        <authorList>
            <person name="Chang H.K."/>
            <person name="Zylstra G.J."/>
            <person name="Chae J.C."/>
        </authorList>
    </citation>
    <scope>NUCLEOTIDE SEQUENCE [LARGE SCALE GENOMIC DNA]</scope>
    <source>
        <strain evidence="7 8">AP103</strain>
    </source>
</reference>
<feature type="transmembrane region" description="Helical" evidence="5">
    <location>
        <begin position="219"/>
        <end position="236"/>
    </location>
</feature>
<dbReference type="InterPro" id="IPR020846">
    <property type="entry name" value="MFS_dom"/>
</dbReference>
<dbReference type="GO" id="GO:0005886">
    <property type="term" value="C:plasma membrane"/>
    <property type="evidence" value="ECO:0007669"/>
    <property type="project" value="TreeGrafter"/>
</dbReference>
<proteinExistence type="predicted"/>
<dbReference type="Gene3D" id="1.20.1250.20">
    <property type="entry name" value="MFS general substrate transporter like domains"/>
    <property type="match status" value="1"/>
</dbReference>
<evidence type="ECO:0000313" key="8">
    <source>
        <dbReference type="Proteomes" id="UP000003704"/>
    </source>
</evidence>
<feature type="transmembrane region" description="Helical" evidence="5">
    <location>
        <begin position="41"/>
        <end position="61"/>
    </location>
</feature>
<feature type="transmembrane region" description="Helical" evidence="5">
    <location>
        <begin position="97"/>
        <end position="115"/>
    </location>
</feature>
<feature type="transmembrane region" description="Helical" evidence="5">
    <location>
        <begin position="186"/>
        <end position="207"/>
    </location>
</feature>